<dbReference type="Proteomes" id="UP001556367">
    <property type="component" value="Unassembled WGS sequence"/>
</dbReference>
<dbReference type="PANTHER" id="PTHR11596">
    <property type="entry name" value="ALKALINE PHOSPHATASE"/>
    <property type="match status" value="1"/>
</dbReference>
<organism evidence="3 4">
    <name type="scientific">Hohenbuehelia grisea</name>
    <dbReference type="NCBI Taxonomy" id="104357"/>
    <lineage>
        <taxon>Eukaryota</taxon>
        <taxon>Fungi</taxon>
        <taxon>Dikarya</taxon>
        <taxon>Basidiomycota</taxon>
        <taxon>Agaricomycotina</taxon>
        <taxon>Agaricomycetes</taxon>
        <taxon>Agaricomycetidae</taxon>
        <taxon>Agaricales</taxon>
        <taxon>Pleurotineae</taxon>
        <taxon>Pleurotaceae</taxon>
        <taxon>Hohenbuehelia</taxon>
    </lineage>
</organism>
<dbReference type="InterPro" id="IPR001952">
    <property type="entry name" value="Alkaline_phosphatase"/>
</dbReference>
<protein>
    <recommendedName>
        <fullName evidence="1">alkaline phosphatase</fullName>
        <ecNumber evidence="1">3.1.3.1</ecNumber>
    </recommendedName>
</protein>
<proteinExistence type="predicted"/>
<dbReference type="EMBL" id="JASNQZ010000007">
    <property type="protein sequence ID" value="KAL0954950.1"/>
    <property type="molecule type" value="Genomic_DNA"/>
</dbReference>
<evidence type="ECO:0000313" key="4">
    <source>
        <dbReference type="Proteomes" id="UP001556367"/>
    </source>
</evidence>
<dbReference type="EC" id="3.1.3.1" evidence="1"/>
<evidence type="ECO:0000256" key="2">
    <source>
        <dbReference type="SAM" id="MobiDB-lite"/>
    </source>
</evidence>
<sequence length="246" mass="26494">MTLKAIDILHQRQKSRNNGFFLMSEAASIDKMMHVLDYDRALGELLELDDTIRATLEHLEKIGERDNTLVVVTADHGHGFDVFGSADTKYLAAQTDDRKKRDAIGVYEASGLSGYTVSKDSLPNNTTTVVGAQGPNFPVQWDPRYTYAGGFAANPDHREGYAVNQSGPRSPTQAAPSGGVTFNSQDQSQGFVVEGTLPVSESQGVHSLQDVSVFASGPGSDAFRGVYNSIDIFFKMADALGLADVA</sequence>
<feature type="compositionally biased region" description="Polar residues" evidence="2">
    <location>
        <begin position="163"/>
        <end position="185"/>
    </location>
</feature>
<dbReference type="Pfam" id="PF00245">
    <property type="entry name" value="Alk_phosphatase"/>
    <property type="match status" value="1"/>
</dbReference>
<keyword evidence="4" id="KW-1185">Reference proteome</keyword>
<dbReference type="Gene3D" id="3.40.720.10">
    <property type="entry name" value="Alkaline Phosphatase, subunit A"/>
    <property type="match status" value="1"/>
</dbReference>
<accession>A0ABR3JGT7</accession>
<dbReference type="SUPFAM" id="SSF53649">
    <property type="entry name" value="Alkaline phosphatase-like"/>
    <property type="match status" value="1"/>
</dbReference>
<dbReference type="InterPro" id="IPR017850">
    <property type="entry name" value="Alkaline_phosphatase_core_sf"/>
</dbReference>
<dbReference type="PANTHER" id="PTHR11596:SF72">
    <property type="entry name" value="ALKALINE PHOSPHATASE"/>
    <property type="match status" value="1"/>
</dbReference>
<feature type="region of interest" description="Disordered" evidence="2">
    <location>
        <begin position="158"/>
        <end position="185"/>
    </location>
</feature>
<comment type="caution">
    <text evidence="3">The sequence shown here is derived from an EMBL/GenBank/DDBJ whole genome shotgun (WGS) entry which is preliminary data.</text>
</comment>
<evidence type="ECO:0000313" key="3">
    <source>
        <dbReference type="EMBL" id="KAL0954950.1"/>
    </source>
</evidence>
<reference evidence="4" key="1">
    <citation type="submission" date="2024-06" db="EMBL/GenBank/DDBJ databases">
        <title>Multi-omics analyses provide insights into the biosynthesis of the anticancer antibiotic pleurotin in Hohenbuehelia grisea.</title>
        <authorList>
            <person name="Weaver J.A."/>
            <person name="Alberti F."/>
        </authorList>
    </citation>
    <scope>NUCLEOTIDE SEQUENCE [LARGE SCALE GENOMIC DNA]</scope>
    <source>
        <strain evidence="4">T-177</strain>
    </source>
</reference>
<gene>
    <name evidence="3" type="ORF">HGRIS_003883</name>
</gene>
<evidence type="ECO:0000256" key="1">
    <source>
        <dbReference type="ARBA" id="ARBA00012647"/>
    </source>
</evidence>
<name>A0ABR3JGT7_9AGAR</name>